<keyword evidence="2" id="KW-0238">DNA-binding</keyword>
<keyword evidence="1" id="KW-0805">Transcription regulation</keyword>
<feature type="region of interest" description="Disordered" evidence="5">
    <location>
        <begin position="679"/>
        <end position="791"/>
    </location>
</feature>
<feature type="compositionally biased region" description="Low complexity" evidence="5">
    <location>
        <begin position="566"/>
        <end position="577"/>
    </location>
</feature>
<evidence type="ECO:0000256" key="1">
    <source>
        <dbReference type="ARBA" id="ARBA00023015"/>
    </source>
</evidence>
<evidence type="ECO:0000259" key="6">
    <source>
        <dbReference type="PROSITE" id="PS51519"/>
    </source>
</evidence>
<feature type="compositionally biased region" description="Low complexity" evidence="5">
    <location>
        <begin position="731"/>
        <end position="751"/>
    </location>
</feature>
<dbReference type="EMBL" id="BMAR01000058">
    <property type="protein sequence ID" value="GFR52082.1"/>
    <property type="molecule type" value="Genomic_DNA"/>
</dbReference>
<feature type="non-terminal residue" evidence="7">
    <location>
        <position position="1"/>
    </location>
</feature>
<feature type="compositionally biased region" description="Low complexity" evidence="5">
    <location>
        <begin position="1231"/>
        <end position="1257"/>
    </location>
</feature>
<feature type="compositionally biased region" description="Low complexity" evidence="5">
    <location>
        <begin position="479"/>
        <end position="508"/>
    </location>
</feature>
<dbReference type="GO" id="GO:0016592">
    <property type="term" value="C:mediator complex"/>
    <property type="evidence" value="ECO:0007669"/>
    <property type="project" value="TreeGrafter"/>
</dbReference>
<feature type="compositionally biased region" description="Low complexity" evidence="5">
    <location>
        <begin position="1357"/>
        <end position="1369"/>
    </location>
</feature>
<dbReference type="PANTHER" id="PTHR46007:SF8">
    <property type="entry name" value="C2H2-TYPE DOMAIN-CONTAINING PROTEIN"/>
    <property type="match status" value="1"/>
</dbReference>
<evidence type="ECO:0000313" key="7">
    <source>
        <dbReference type="EMBL" id="GFR52082.1"/>
    </source>
</evidence>
<feature type="compositionally biased region" description="Basic and acidic residues" evidence="5">
    <location>
        <begin position="1397"/>
        <end position="1411"/>
    </location>
</feature>
<comment type="caution">
    <text evidence="7">The sequence shown here is derived from an EMBL/GenBank/DDBJ whole genome shotgun (WGS) entry which is preliminary data.</text>
</comment>
<keyword evidence="8" id="KW-1185">Reference proteome</keyword>
<feature type="compositionally biased region" description="Basic residues" evidence="5">
    <location>
        <begin position="1412"/>
        <end position="1422"/>
    </location>
</feature>
<feature type="region of interest" description="Disordered" evidence="5">
    <location>
        <begin position="200"/>
        <end position="222"/>
    </location>
</feature>
<dbReference type="GO" id="GO:0003713">
    <property type="term" value="F:transcription coactivator activity"/>
    <property type="evidence" value="ECO:0007669"/>
    <property type="project" value="TreeGrafter"/>
</dbReference>
<dbReference type="GO" id="GO:0003677">
    <property type="term" value="F:DNA binding"/>
    <property type="evidence" value="ECO:0007669"/>
    <property type="project" value="UniProtKB-KW"/>
</dbReference>
<dbReference type="InterPro" id="IPR003035">
    <property type="entry name" value="RWP-RK_dom"/>
</dbReference>
<feature type="region of interest" description="Disordered" evidence="5">
    <location>
        <begin position="611"/>
        <end position="647"/>
    </location>
</feature>
<feature type="compositionally biased region" description="Low complexity" evidence="5">
    <location>
        <begin position="1058"/>
        <end position="1068"/>
    </location>
</feature>
<reference evidence="7 8" key="1">
    <citation type="journal article" date="2021" name="Sci. Rep.">
        <title>Genome sequencing of the multicellular alga Astrephomene provides insights into convergent evolution of germ-soma differentiation.</title>
        <authorList>
            <person name="Yamashita S."/>
            <person name="Yamamoto K."/>
            <person name="Matsuzaki R."/>
            <person name="Suzuki S."/>
            <person name="Yamaguchi H."/>
            <person name="Hirooka S."/>
            <person name="Minakuchi Y."/>
            <person name="Miyagishima S."/>
            <person name="Kawachi M."/>
            <person name="Toyoda A."/>
            <person name="Nozaki H."/>
        </authorList>
    </citation>
    <scope>NUCLEOTIDE SEQUENCE [LARGE SCALE GENOMIC DNA]</scope>
    <source>
        <strain evidence="7 8">NIES-4017</strain>
    </source>
</reference>
<dbReference type="InterPro" id="IPR051647">
    <property type="entry name" value="Mediator_comp_sub12"/>
</dbReference>
<feature type="compositionally biased region" description="Polar residues" evidence="5">
    <location>
        <begin position="623"/>
        <end position="632"/>
    </location>
</feature>
<feature type="region of interest" description="Disordered" evidence="5">
    <location>
        <begin position="453"/>
        <end position="591"/>
    </location>
</feature>
<keyword evidence="3" id="KW-0804">Transcription</keyword>
<name>A0AAD3E3C6_9CHLO</name>
<feature type="region of interest" description="Disordered" evidence="5">
    <location>
        <begin position="1005"/>
        <end position="1068"/>
    </location>
</feature>
<dbReference type="PROSITE" id="PS51519">
    <property type="entry name" value="RWP_RK"/>
    <property type="match status" value="1"/>
</dbReference>
<protein>
    <recommendedName>
        <fullName evidence="6">RWP-RK domain-containing protein</fullName>
    </recommendedName>
</protein>
<feature type="region of interest" description="Disordered" evidence="5">
    <location>
        <begin position="840"/>
        <end position="883"/>
    </location>
</feature>
<evidence type="ECO:0000313" key="8">
    <source>
        <dbReference type="Proteomes" id="UP001054857"/>
    </source>
</evidence>
<evidence type="ECO:0000256" key="2">
    <source>
        <dbReference type="ARBA" id="ARBA00023125"/>
    </source>
</evidence>
<feature type="region of interest" description="Disordered" evidence="5">
    <location>
        <begin position="1328"/>
        <end position="1437"/>
    </location>
</feature>
<dbReference type="GO" id="GO:0045944">
    <property type="term" value="P:positive regulation of transcription by RNA polymerase II"/>
    <property type="evidence" value="ECO:0007669"/>
    <property type="project" value="TreeGrafter"/>
</dbReference>
<evidence type="ECO:0000256" key="4">
    <source>
        <dbReference type="ARBA" id="ARBA00023242"/>
    </source>
</evidence>
<feature type="domain" description="RWP-RK" evidence="6">
    <location>
        <begin position="1425"/>
        <end position="1512"/>
    </location>
</feature>
<feature type="region of interest" description="Disordered" evidence="5">
    <location>
        <begin position="966"/>
        <end position="993"/>
    </location>
</feature>
<sequence>MCNMASDSNGRDLLPYPGRRLYSNDPNKLYAYGIDRSGSVQSPEDQCSIKLNHHLQPAYQYVRPSGLRMYGGKAPSCVLETQPPSSPMLHAEGGHPGHPTGGFSSETERGSAPQQHQQQLFQQQRFRGAAPGMPVGSVPAGRVEGSALDGLGDKQVLQLALVLRDLPPEQQLQLLKEMPDQELAAGLACALVASGSELVGKAGPARPEAQADPGDVAPSFPYPDKTAAAATALAAAAAGNGKAAGPWGAGPARNAGAGEPRGRAPVPAAIMDMLRRGLIPGPDARATMDLLPAATATAASQGRPMEQPTANMYGAGGMYGTMAGGSGGGFISARHPQQQRHRFPAAAPVNVADSHLKRTSAGDAGMDAHALFGGGGPDVDGPRAQAYGALLAARGSDTAPAVRQSRGNYPTDAGQAAVAQAMFAASNGIPGCGMSAKELTEMLFRRQTAGMPTARMPPTAVAASSTPTQPFPLHASATPLPQKLQHQQQQEPQKPLPQQQPQRRSSPQTAVSGLQASGDIGKLLRQSRDGQPSLPAPPPDGRSRGSFENSGSESGLEPQALPLGMSSGRGVVRQGSGISVGGGSQRGNAAHAPVPFRDIQELLAAGSHAGAATVEDGGGGSGNNTAEGQQRTGLPAAAEGEGGEQGERADIDNILQQVLRLGEAGFGALMERLQGTAASSKRKAFEQAQAEDENGAPDRHPAPAAPAPPHDSLAWAQQRPSQRPRPHADAHVPSTAAAAVAAAPLLTQPQLPGRPQPPPAARSASRGAAVSGMRAAAAPQTTMPAAQDGQGLPDRALADLLRHLHHQRQQSQELAGAQPPTDRPPLDRAQLLQQLRTMLGPPKEPSVADLPDGPTGSPMGGQPETAAGMAEIPLPPQASHPAAAAVPPAFEAIMRAFRGGAPPAPSAVVGAAPADSYGLPPRGRRPPPPHARVAMQQSTRRRDSSNVVLVGREELEALILAARGGSSRAFPPEHPASRVQQHEQQPHQPQLQQQPDWLLEQRRESVRHGGTRAPYPAGRPPQEALGGARSAAPTPPEAAMQESHPQLLRGSRPPGSDPAPSSLLAPSACALGPPASAVQPAHTLAGALGKRPREEGNAMVLFRELLQKMRAQASEVPDAATRQAAGADGVLGGGGKAEADAGASRDMGAMRLKKQEALLGAGTPQGQHQGEDDMPMLPGALLRMLLQKQQQQVPMLSAAADPPPLLQQRQQQEQQQQRRSPLALLEHVTKQQLQQQQQRNALLPQRRQHQQQQPQQHQYEALLQQIPPELLQQIPPELLQEYLMKQQQPGPVNMVQGLPDFGMAPGEPTTADLEAHLFMFGGAAHTADLEHPGGSGQHHLKPHARTAKAATGGGAAAAGAAAAGPAAAPDTDSNVSEGPEQAADDSDYTIAGADAADSTRPKKARYAETKPIKRKMKRRRRGAASDAGADGEGGDKSYVRSECLSMADIRKTFELPMVEAAQVLNTSTTNLKRRCRQLGVQRWPQRKLESLINLKRWIEEDADIEDEEERKAQLDRVARNLEEIIRDPNSELWESIKPIRQNYYKRGFDTRVRPAARGTNSGKASVPGCDGYEVNGSPGAGVAADEDLESDTDIAAAEEVTNSGPEAAIGAVGGVRSGLLGADLVAEGRATGVRGEG</sequence>
<evidence type="ECO:0000256" key="5">
    <source>
        <dbReference type="SAM" id="MobiDB-lite"/>
    </source>
</evidence>
<feature type="region of interest" description="Disordered" evidence="5">
    <location>
        <begin position="805"/>
        <end position="826"/>
    </location>
</feature>
<organism evidence="7 8">
    <name type="scientific">Astrephomene gubernaculifera</name>
    <dbReference type="NCBI Taxonomy" id="47775"/>
    <lineage>
        <taxon>Eukaryota</taxon>
        <taxon>Viridiplantae</taxon>
        <taxon>Chlorophyta</taxon>
        <taxon>core chlorophytes</taxon>
        <taxon>Chlorophyceae</taxon>
        <taxon>CS clade</taxon>
        <taxon>Chlamydomonadales</taxon>
        <taxon>Astrephomenaceae</taxon>
        <taxon>Astrephomene</taxon>
    </lineage>
</organism>
<dbReference type="Pfam" id="PF02042">
    <property type="entry name" value="RWP-RK"/>
    <property type="match status" value="1"/>
</dbReference>
<feature type="compositionally biased region" description="Low complexity" evidence="5">
    <location>
        <begin position="761"/>
        <end position="787"/>
    </location>
</feature>
<feature type="region of interest" description="Disordered" evidence="5">
    <location>
        <begin position="1229"/>
        <end position="1257"/>
    </location>
</feature>
<feature type="region of interest" description="Disordered" evidence="5">
    <location>
        <begin position="1116"/>
        <end position="1142"/>
    </location>
</feature>
<keyword evidence="4" id="KW-0539">Nucleus</keyword>
<accession>A0AAD3E3C6</accession>
<proteinExistence type="predicted"/>
<dbReference type="Proteomes" id="UP001054857">
    <property type="component" value="Unassembled WGS sequence"/>
</dbReference>
<evidence type="ECO:0000256" key="3">
    <source>
        <dbReference type="ARBA" id="ARBA00023163"/>
    </source>
</evidence>
<dbReference type="PANTHER" id="PTHR46007">
    <property type="entry name" value="MEDIATOR OF RNA POLYMERASE II TRANSCRIPTION SUBUNIT 12"/>
    <property type="match status" value="1"/>
</dbReference>
<gene>
    <name evidence="7" type="ORF">Agub_g14542</name>
</gene>
<feature type="region of interest" description="Disordered" evidence="5">
    <location>
        <begin position="81"/>
        <end position="122"/>
    </location>
</feature>
<feature type="region of interest" description="Disordered" evidence="5">
    <location>
        <begin position="912"/>
        <end position="948"/>
    </location>
</feature>